<keyword evidence="1" id="KW-1133">Transmembrane helix</keyword>
<dbReference type="RefSeq" id="WP_184404770.1">
    <property type="nucleotide sequence ID" value="NZ_JACHHJ010000004.1"/>
</dbReference>
<proteinExistence type="predicted"/>
<comment type="caution">
    <text evidence="2">The sequence shown here is derived from an EMBL/GenBank/DDBJ whole genome shotgun (WGS) entry which is preliminary data.</text>
</comment>
<dbReference type="Proteomes" id="UP000568839">
    <property type="component" value="Unassembled WGS sequence"/>
</dbReference>
<organism evidence="2 3">
    <name type="scientific">Geomicrobium halophilum</name>
    <dbReference type="NCBI Taxonomy" id="549000"/>
    <lineage>
        <taxon>Bacteria</taxon>
        <taxon>Bacillati</taxon>
        <taxon>Bacillota</taxon>
        <taxon>Bacilli</taxon>
        <taxon>Bacillales</taxon>
        <taxon>Geomicrobium</taxon>
    </lineage>
</organism>
<evidence type="ECO:0000256" key="1">
    <source>
        <dbReference type="SAM" id="Phobius"/>
    </source>
</evidence>
<feature type="transmembrane region" description="Helical" evidence="1">
    <location>
        <begin position="39"/>
        <end position="59"/>
    </location>
</feature>
<keyword evidence="1" id="KW-0812">Transmembrane</keyword>
<accession>A0A841PPD7</accession>
<feature type="transmembrane region" description="Helical" evidence="1">
    <location>
        <begin position="65"/>
        <end position="82"/>
    </location>
</feature>
<dbReference type="AlphaFoldDB" id="A0A841PPD7"/>
<name>A0A841PPD7_9BACL</name>
<feature type="transmembrane region" description="Helical" evidence="1">
    <location>
        <begin position="149"/>
        <end position="168"/>
    </location>
</feature>
<dbReference type="EMBL" id="JACHHJ010000004">
    <property type="protein sequence ID" value="MBB6450697.1"/>
    <property type="molecule type" value="Genomic_DNA"/>
</dbReference>
<evidence type="ECO:0000313" key="3">
    <source>
        <dbReference type="Proteomes" id="UP000568839"/>
    </source>
</evidence>
<reference evidence="2 3" key="1">
    <citation type="submission" date="2020-08" db="EMBL/GenBank/DDBJ databases">
        <title>Genomic Encyclopedia of Type Strains, Phase IV (KMG-IV): sequencing the most valuable type-strain genomes for metagenomic binning, comparative biology and taxonomic classification.</title>
        <authorList>
            <person name="Goeker M."/>
        </authorList>
    </citation>
    <scope>NUCLEOTIDE SEQUENCE [LARGE SCALE GENOMIC DNA]</scope>
    <source>
        <strain evidence="2 3">DSM 21769</strain>
    </source>
</reference>
<protein>
    <submittedName>
        <fullName evidence="2">Uncharacterized protein</fullName>
    </submittedName>
</protein>
<keyword evidence="3" id="KW-1185">Reference proteome</keyword>
<feature type="transmembrane region" description="Helical" evidence="1">
    <location>
        <begin position="124"/>
        <end position="143"/>
    </location>
</feature>
<evidence type="ECO:0000313" key="2">
    <source>
        <dbReference type="EMBL" id="MBB6450697.1"/>
    </source>
</evidence>
<keyword evidence="1" id="KW-0472">Membrane</keyword>
<sequence length="184" mass="21048">MTITMTLSNLVCYEKIGTGIMGNNRMTAAGDSTYRKMKLIDHFLVSVLFTILFFAYMYVSVYFPFSVVVPALGILFIVWALIERRGKPAVVERLFPFYRKMLKVERHLAPKTFESNRLGLRSSLWVVGVVLVLIGLLDFVHIIDAEPEVFPFTMVYPLALIVVNINVFTRHKRMEAGDERGNVH</sequence>
<gene>
    <name evidence="2" type="ORF">HNR44_002687</name>
</gene>